<dbReference type="EMBL" id="JAODAN010000002">
    <property type="protein sequence ID" value="KAK1926750.1"/>
    <property type="molecule type" value="Genomic_DNA"/>
</dbReference>
<name>A0AAD9L841_PAPLA</name>
<feature type="compositionally biased region" description="Basic and acidic residues" evidence="1">
    <location>
        <begin position="246"/>
        <end position="259"/>
    </location>
</feature>
<gene>
    <name evidence="3" type="ORF">DB88DRAFT_179609</name>
</gene>
<feature type="compositionally biased region" description="Acidic residues" evidence="1">
    <location>
        <begin position="45"/>
        <end position="57"/>
    </location>
</feature>
<organism evidence="3 4">
    <name type="scientific">Papiliotrema laurentii</name>
    <name type="common">Cryptococcus laurentii</name>
    <dbReference type="NCBI Taxonomy" id="5418"/>
    <lineage>
        <taxon>Eukaryota</taxon>
        <taxon>Fungi</taxon>
        <taxon>Dikarya</taxon>
        <taxon>Basidiomycota</taxon>
        <taxon>Agaricomycotina</taxon>
        <taxon>Tremellomycetes</taxon>
        <taxon>Tremellales</taxon>
        <taxon>Rhynchogastremaceae</taxon>
        <taxon>Papiliotrema</taxon>
    </lineage>
</organism>
<feature type="compositionally biased region" description="Basic and acidic residues" evidence="1">
    <location>
        <begin position="162"/>
        <end position="172"/>
    </location>
</feature>
<evidence type="ECO:0000313" key="3">
    <source>
        <dbReference type="EMBL" id="KAK1926750.1"/>
    </source>
</evidence>
<sequence length="738" mass="81123">MSDYRSDSRRRPRPAGRQPADARYDSYRSDSVQTYTESSGREESESQDDFMTADDEPGLLGHHKAGRSTSRQPHLPQHHGRPAHRHASHSSISSRPPMSPRQAQFEALRQQEIDDRFMALEQALNDAREGEESQRKLAARLRKEVDKLHRDFERVESGPSHDGLDIPTHQEAHPMTPRIRVTMEKDVLPDAASVRSPAADRRSTPADDEKFGWGSISFPQFPTVASLSRRRRRDDEEEEDPDLGDGTDRLRKLGPDGRRSKALSPALSQASSTHGSQSTETVPYVTESRANPHFSSRNFSGTAGSSTGSRQIRHAPSQNSLLDVRRQDMVTTPRHARSPTPQQPTLTVEMLDTESSGTASSRSSSRDNASSNLRSSRKSPWPSPPGSTHSNLSPHPRTTLDFAASRPGSLSPAFASLSSRMASMRAFVTTALDASPSRPAHRSLGSELGSEYGDQPEGSLRFIENALFGLNSPAGTHLTADEDGRSIISEGYFQPPAPLPAGVSAALSSLALALAPYTSPAPPRAMVGSRRPGSCGHLADDEDMNVFDETFAMRKIRWADTTKSSLHGSSSEEGVVTESVFSLPRSKSQALTMSSRSAPSGFHAKSPLGSKRERQVVISPRPPMRPASLRHSSDGSVALAHRRRLSQQAAVLSGSQIRHDGQQYPKGIVKRDGDEEWQEPTTIPGRLVHDILCLLAILVDFIECAVVIIYRVIIDMRYGQRDSLLGINKRARMKRYYL</sequence>
<feature type="region of interest" description="Disordered" evidence="1">
    <location>
        <begin position="591"/>
        <end position="613"/>
    </location>
</feature>
<feature type="region of interest" description="Disordered" evidence="1">
    <location>
        <begin position="151"/>
        <end position="404"/>
    </location>
</feature>
<evidence type="ECO:0000256" key="2">
    <source>
        <dbReference type="SAM" id="Phobius"/>
    </source>
</evidence>
<feature type="compositionally biased region" description="Polar residues" evidence="1">
    <location>
        <begin position="266"/>
        <end position="281"/>
    </location>
</feature>
<feature type="compositionally biased region" description="Acidic residues" evidence="1">
    <location>
        <begin position="235"/>
        <end position="245"/>
    </location>
</feature>
<evidence type="ECO:0000256" key="1">
    <source>
        <dbReference type="SAM" id="MobiDB-lite"/>
    </source>
</evidence>
<protein>
    <submittedName>
        <fullName evidence="3">Uncharacterized protein</fullName>
    </submittedName>
</protein>
<feature type="compositionally biased region" description="Low complexity" evidence="1">
    <location>
        <begin position="355"/>
        <end position="380"/>
    </location>
</feature>
<reference evidence="3" key="1">
    <citation type="submission" date="2023-02" db="EMBL/GenBank/DDBJ databases">
        <title>Identification and recombinant expression of a fungal hydrolase from Papiliotrema laurentii that hydrolyzes apple cutin and clears colloidal polyester polyurethane.</title>
        <authorList>
            <consortium name="DOE Joint Genome Institute"/>
            <person name="Roman V.A."/>
            <person name="Bojanowski C."/>
            <person name="Crable B.R."/>
            <person name="Wagner D.N."/>
            <person name="Hung C.S."/>
            <person name="Nadeau L.J."/>
            <person name="Schratz L."/>
            <person name="Haridas S."/>
            <person name="Pangilinan J."/>
            <person name="Lipzen A."/>
            <person name="Na H."/>
            <person name="Yan M."/>
            <person name="Ng V."/>
            <person name="Grigoriev I.V."/>
            <person name="Spatafora J.W."/>
            <person name="Barlow D."/>
            <person name="Biffinger J."/>
            <person name="Kelley-Loughnane N."/>
            <person name="Varaljay V.A."/>
            <person name="Crookes-Goodson W.J."/>
        </authorList>
    </citation>
    <scope>NUCLEOTIDE SEQUENCE</scope>
    <source>
        <strain evidence="3">5307AH</strain>
    </source>
</reference>
<feature type="transmembrane region" description="Helical" evidence="2">
    <location>
        <begin position="694"/>
        <end position="713"/>
    </location>
</feature>
<keyword evidence="2" id="KW-0812">Transmembrane</keyword>
<feature type="compositionally biased region" description="Polar residues" evidence="1">
    <location>
        <begin position="29"/>
        <end position="38"/>
    </location>
</feature>
<dbReference type="AlphaFoldDB" id="A0AAD9L841"/>
<feature type="region of interest" description="Disordered" evidence="1">
    <location>
        <begin position="433"/>
        <end position="455"/>
    </location>
</feature>
<feature type="compositionally biased region" description="Basic and acidic residues" evidence="1">
    <location>
        <begin position="198"/>
        <end position="211"/>
    </location>
</feature>
<feature type="compositionally biased region" description="Polar residues" evidence="1">
    <location>
        <begin position="293"/>
        <end position="321"/>
    </location>
</feature>
<feature type="region of interest" description="Disordered" evidence="1">
    <location>
        <begin position="1"/>
        <end position="103"/>
    </location>
</feature>
<dbReference type="Proteomes" id="UP001182556">
    <property type="component" value="Unassembled WGS sequence"/>
</dbReference>
<feature type="compositionally biased region" description="Polar residues" evidence="1">
    <location>
        <begin position="217"/>
        <end position="226"/>
    </location>
</feature>
<keyword evidence="2" id="KW-0472">Membrane</keyword>
<keyword evidence="2" id="KW-1133">Transmembrane helix</keyword>
<feature type="compositionally biased region" description="Basic residues" evidence="1">
    <location>
        <begin position="76"/>
        <end position="88"/>
    </location>
</feature>
<accession>A0AAD9L841</accession>
<comment type="caution">
    <text evidence="3">The sequence shown here is derived from an EMBL/GenBank/DDBJ whole genome shotgun (WGS) entry which is preliminary data.</text>
</comment>
<keyword evidence="4" id="KW-1185">Reference proteome</keyword>
<evidence type="ECO:0000313" key="4">
    <source>
        <dbReference type="Proteomes" id="UP001182556"/>
    </source>
</evidence>
<proteinExistence type="predicted"/>